<evidence type="ECO:0000313" key="9">
    <source>
        <dbReference type="Proteomes" id="UP000318483"/>
    </source>
</evidence>
<evidence type="ECO:0000256" key="5">
    <source>
        <dbReference type="ARBA" id="ARBA00022679"/>
    </source>
</evidence>
<dbReference type="FunFam" id="3.40.1030.10:FF:000003">
    <property type="entry name" value="Pyrimidine-nucleoside phosphorylase"/>
    <property type="match status" value="1"/>
</dbReference>
<protein>
    <recommendedName>
        <fullName evidence="3">thymidine phosphorylase</fullName>
        <ecNumber evidence="3">2.4.2.4</ecNumber>
    </recommendedName>
</protein>
<dbReference type="EC" id="2.4.2.4" evidence="3"/>
<name>A0A5B8I7P2_9RHOB</name>
<proteinExistence type="inferred from homology"/>
<evidence type="ECO:0000256" key="3">
    <source>
        <dbReference type="ARBA" id="ARBA00011892"/>
    </source>
</evidence>
<dbReference type="Pfam" id="PF02885">
    <property type="entry name" value="Glycos_trans_3N"/>
    <property type="match status" value="1"/>
</dbReference>
<feature type="domain" description="Pyrimidine nucleoside phosphorylase C-terminal" evidence="7">
    <location>
        <begin position="346"/>
        <end position="420"/>
    </location>
</feature>
<dbReference type="PANTHER" id="PTHR10515">
    <property type="entry name" value="THYMIDINE PHOSPHORYLASE"/>
    <property type="match status" value="1"/>
</dbReference>
<dbReference type="AlphaFoldDB" id="A0A5B8I7P2"/>
<dbReference type="NCBIfam" id="TIGR02644">
    <property type="entry name" value="Y_phosphoryl"/>
    <property type="match status" value="1"/>
</dbReference>
<dbReference type="EMBL" id="CP042261">
    <property type="protein sequence ID" value="QDY68536.1"/>
    <property type="molecule type" value="Genomic_DNA"/>
</dbReference>
<dbReference type="PIRSF" id="PIRSF000478">
    <property type="entry name" value="TP_PyNP"/>
    <property type="match status" value="1"/>
</dbReference>
<dbReference type="Gene3D" id="1.20.970.10">
    <property type="entry name" value="Transferase, Pyrimidine Nucleoside Phosphorylase, Chain C"/>
    <property type="match status" value="1"/>
</dbReference>
<evidence type="ECO:0000256" key="2">
    <source>
        <dbReference type="ARBA" id="ARBA00011738"/>
    </source>
</evidence>
<dbReference type="GO" id="GO:0006213">
    <property type="term" value="P:pyrimidine nucleoside metabolic process"/>
    <property type="evidence" value="ECO:0007669"/>
    <property type="project" value="InterPro"/>
</dbReference>
<dbReference type="Pfam" id="PF07831">
    <property type="entry name" value="PYNP_C"/>
    <property type="match status" value="1"/>
</dbReference>
<dbReference type="InterPro" id="IPR036320">
    <property type="entry name" value="Glycosyl_Trfase_fam3_N_dom_sf"/>
</dbReference>
<evidence type="ECO:0000256" key="6">
    <source>
        <dbReference type="ARBA" id="ARBA00048550"/>
    </source>
</evidence>
<dbReference type="NCBIfam" id="NF004490">
    <property type="entry name" value="PRK05820.1"/>
    <property type="match status" value="1"/>
</dbReference>
<dbReference type="RefSeq" id="WP_146363253.1">
    <property type="nucleotide sequence ID" value="NZ_CP042261.1"/>
</dbReference>
<keyword evidence="9" id="KW-1185">Reference proteome</keyword>
<dbReference type="SMART" id="SM00941">
    <property type="entry name" value="PYNP_C"/>
    <property type="match status" value="1"/>
</dbReference>
<evidence type="ECO:0000313" key="8">
    <source>
        <dbReference type="EMBL" id="QDY68536.1"/>
    </source>
</evidence>
<dbReference type="InterPro" id="IPR000312">
    <property type="entry name" value="Glycosyl_Trfase_fam3"/>
</dbReference>
<gene>
    <name evidence="8" type="ORF">FPZ52_02140</name>
</gene>
<comment type="similarity">
    <text evidence="1">Belongs to the thymidine/pyrimidine-nucleoside phosphorylase family.</text>
</comment>
<keyword evidence="5 8" id="KW-0808">Transferase</keyword>
<dbReference type="KEGG" id="lit:FPZ52_02140"/>
<dbReference type="SUPFAM" id="SSF47648">
    <property type="entry name" value="Nucleoside phosphorylase/phosphoribosyltransferase N-terminal domain"/>
    <property type="match status" value="1"/>
</dbReference>
<dbReference type="GO" id="GO:0009032">
    <property type="term" value="F:thymidine phosphorylase activity"/>
    <property type="evidence" value="ECO:0007669"/>
    <property type="project" value="UniProtKB-EC"/>
</dbReference>
<dbReference type="PROSITE" id="PS00647">
    <property type="entry name" value="THYMID_PHOSPHORYLASE"/>
    <property type="match status" value="1"/>
</dbReference>
<dbReference type="InterPro" id="IPR036566">
    <property type="entry name" value="PYNP-like_C_sf"/>
</dbReference>
<dbReference type="Proteomes" id="UP000318483">
    <property type="component" value="Chromosome"/>
</dbReference>
<dbReference type="InterPro" id="IPR017459">
    <property type="entry name" value="Glycosyl_Trfase_fam3_N_dom"/>
</dbReference>
<evidence type="ECO:0000256" key="1">
    <source>
        <dbReference type="ARBA" id="ARBA00006915"/>
    </source>
</evidence>
<dbReference type="InterPro" id="IPR017872">
    <property type="entry name" value="Pyrmidine_PPase_CS"/>
</dbReference>
<keyword evidence="4 8" id="KW-0328">Glycosyltransferase</keyword>
<dbReference type="SUPFAM" id="SSF52418">
    <property type="entry name" value="Nucleoside phosphorylase/phosphoribosyltransferase catalytic domain"/>
    <property type="match status" value="1"/>
</dbReference>
<dbReference type="InterPro" id="IPR000053">
    <property type="entry name" value="Thymidine/pyrmidine_PPase"/>
</dbReference>
<dbReference type="GO" id="GO:0004645">
    <property type="term" value="F:1,4-alpha-oligoglucan phosphorylase activity"/>
    <property type="evidence" value="ECO:0007669"/>
    <property type="project" value="InterPro"/>
</dbReference>
<dbReference type="Gene3D" id="3.40.1030.10">
    <property type="entry name" value="Nucleoside phosphorylase/phosphoribosyltransferase catalytic domain"/>
    <property type="match status" value="1"/>
</dbReference>
<sequence>MDPKRILGKLRRGETLDDADMSAFANGLASGEVSDAQGAAFAMAVCKAGLSAGVTASLTRAMRDSGHVLRWDLPGPVLDKHSTGGLGDATSLVIAPMLAALGAYAPFLSGRGLGHTGGTLDKLEAIAGVSTDMSEETLRRMVTQIGCAIVGASAEIAPADQRLYALRDHTSTVDSQELITASILSKKLATGADAMVLDVKGGTGAFMKSREDASALARSLVEVANAAGTPTRALITDMNQPLAPAVGNAVEIAEVLNVLTDPQPQSRLCQLSLVLCGELMVLGGMSDTAEAGARRALDTLHSGHAAEKFAEMVHGLGGPTDVVERSSAYLPAAGVVRPVYPDSAGVVAAIDGTALGQIVLELGGGRRKPADAINPAVGLTDVASLGQGVGTDVPLAMVHAADEAGFERTVQALKSAFHVAEKGSAPSLIHDRVP</sequence>
<dbReference type="InterPro" id="IPR035902">
    <property type="entry name" value="Nuc_phospho_transferase"/>
</dbReference>
<accession>A0A5B8I7P2</accession>
<organism evidence="8 9">
    <name type="scientific">Qingshengfaniella alkalisoli</name>
    <dbReference type="NCBI Taxonomy" id="2599296"/>
    <lineage>
        <taxon>Bacteria</taxon>
        <taxon>Pseudomonadati</taxon>
        <taxon>Pseudomonadota</taxon>
        <taxon>Alphaproteobacteria</taxon>
        <taxon>Rhodobacterales</taxon>
        <taxon>Paracoccaceae</taxon>
        <taxon>Qingshengfaniella</taxon>
    </lineage>
</organism>
<dbReference type="GO" id="GO:0005829">
    <property type="term" value="C:cytosol"/>
    <property type="evidence" value="ECO:0007669"/>
    <property type="project" value="TreeGrafter"/>
</dbReference>
<dbReference type="GO" id="GO:0006206">
    <property type="term" value="P:pyrimidine nucleobase metabolic process"/>
    <property type="evidence" value="ECO:0007669"/>
    <property type="project" value="InterPro"/>
</dbReference>
<dbReference type="Pfam" id="PF00591">
    <property type="entry name" value="Glycos_transf_3"/>
    <property type="match status" value="1"/>
</dbReference>
<dbReference type="SUPFAM" id="SSF54680">
    <property type="entry name" value="Pyrimidine nucleoside phosphorylase C-terminal domain"/>
    <property type="match status" value="1"/>
</dbReference>
<comment type="subunit">
    <text evidence="2">Homodimer.</text>
</comment>
<evidence type="ECO:0000259" key="7">
    <source>
        <dbReference type="SMART" id="SM00941"/>
    </source>
</evidence>
<dbReference type="InterPro" id="IPR018090">
    <property type="entry name" value="Pyrmidine_PPas_bac/euk"/>
</dbReference>
<reference evidence="8 9" key="1">
    <citation type="submission" date="2019-07" db="EMBL/GenBank/DDBJ databases">
        <title>Litoreibacter alkalisoli sp. nov., isolated from saline-alkaline soil.</title>
        <authorList>
            <person name="Wang S."/>
            <person name="Xu L."/>
            <person name="Xing Y.-T."/>
            <person name="Sun J.-Q."/>
        </authorList>
    </citation>
    <scope>NUCLEOTIDE SEQUENCE [LARGE SCALE GENOMIC DNA]</scope>
    <source>
        <strain evidence="8 9">LN3S51</strain>
    </source>
</reference>
<dbReference type="InterPro" id="IPR013102">
    <property type="entry name" value="PYNP_C"/>
</dbReference>
<comment type="catalytic activity">
    <reaction evidence="6">
        <text>thymidine + phosphate = 2-deoxy-alpha-D-ribose 1-phosphate + thymine</text>
        <dbReference type="Rhea" id="RHEA:16037"/>
        <dbReference type="ChEBI" id="CHEBI:17748"/>
        <dbReference type="ChEBI" id="CHEBI:17821"/>
        <dbReference type="ChEBI" id="CHEBI:43474"/>
        <dbReference type="ChEBI" id="CHEBI:57259"/>
        <dbReference type="EC" id="2.4.2.4"/>
    </reaction>
</comment>
<evidence type="ECO:0000256" key="4">
    <source>
        <dbReference type="ARBA" id="ARBA00022676"/>
    </source>
</evidence>
<dbReference type="Gene3D" id="3.90.1170.30">
    <property type="entry name" value="Pyrimidine nucleoside phosphorylase-like, C-terminal domain"/>
    <property type="match status" value="1"/>
</dbReference>
<dbReference type="PANTHER" id="PTHR10515:SF0">
    <property type="entry name" value="THYMIDINE PHOSPHORYLASE"/>
    <property type="match status" value="1"/>
</dbReference>
<dbReference type="OrthoDB" id="9763887at2"/>